<dbReference type="AlphaFoldDB" id="I1X5I4"/>
<keyword evidence="4" id="KW-0378">Hydrolase</keyword>
<organism evidence="4">
    <name type="scientific">uncultured bacterium ws198A12</name>
    <dbReference type="NCBI Taxonomy" id="1131830"/>
    <lineage>
        <taxon>Bacteria</taxon>
        <taxon>environmental samples</taxon>
    </lineage>
</organism>
<dbReference type="GO" id="GO:0005576">
    <property type="term" value="C:extracellular region"/>
    <property type="evidence" value="ECO:0007669"/>
    <property type="project" value="UniProtKB-SubCell"/>
</dbReference>
<comment type="subcellular location">
    <subcellularLocation>
        <location evidence="1">Secreted</location>
    </subcellularLocation>
</comment>
<dbReference type="CDD" id="cd10918">
    <property type="entry name" value="CE4_NodB_like_5s_6s"/>
    <property type="match status" value="1"/>
</dbReference>
<dbReference type="EC" id="3.-.-.-" evidence="4"/>
<evidence type="ECO:0000313" key="4">
    <source>
        <dbReference type="EMBL" id="AFI78759.1"/>
    </source>
</evidence>
<dbReference type="GO" id="GO:0005975">
    <property type="term" value="P:carbohydrate metabolic process"/>
    <property type="evidence" value="ECO:0007669"/>
    <property type="project" value="InterPro"/>
</dbReference>
<evidence type="ECO:0000256" key="1">
    <source>
        <dbReference type="ARBA" id="ARBA00004613"/>
    </source>
</evidence>
<keyword evidence="2" id="KW-0732">Signal</keyword>
<dbReference type="InterPro" id="IPR002509">
    <property type="entry name" value="NODB_dom"/>
</dbReference>
<dbReference type="PANTHER" id="PTHR34216:SF3">
    <property type="entry name" value="POLY-BETA-1,6-N-ACETYL-D-GLUCOSAMINE N-DEACETYLASE"/>
    <property type="match status" value="1"/>
</dbReference>
<reference evidence="4" key="1">
    <citation type="journal article" date="2012" name="ISME J.">
        <title>Roseobacter clade bacteria are abundant in coastal sediments and encode a novel combination of sulfur oxidation genes.</title>
        <authorList>
            <person name="Lenk S."/>
            <person name="Moraru C."/>
            <person name="Hahnke S."/>
            <person name="Arnds J."/>
            <person name="Richter M."/>
            <person name="Kube M."/>
            <person name="Reinhardt R."/>
            <person name="Brinkhoff T."/>
            <person name="Harder J."/>
            <person name="Amann R."/>
            <person name="Mussmann M."/>
        </authorList>
    </citation>
    <scope>NUCLEOTIDE SEQUENCE</scope>
</reference>
<proteinExistence type="predicted"/>
<feature type="domain" description="NodB homology" evidence="3">
    <location>
        <begin position="80"/>
        <end position="325"/>
    </location>
</feature>
<sequence length="325" mass="36075">MRIPGKKALARAFRPVQSFVAPGGLVLGYHRVSDSGWDPLRLAISRDNFTNQLEHIAERYTPVSLNSILEGQKRGQNLKGRIAITFDDGYDDFVANALPELARLKIPVTIFVTTGYEGKPFWWDEVCHALRAGNRSTDRLVIDFGSAGGRVVLENLGDEKFARNAARRICDKLPFVSPAVRSDIIAQICEANSDKLTEGPIPCALTHRQLAEIASYEFAEIAAHTVTHPMLAEMTAVDQRHEIQESKAVLESLGYRVLGFSYPNGSYTPESIDIVKESGFAYACTSRQAIVRRGTDRHALPRIWVPDVGGGKFGRWISSWSGLRY</sequence>
<dbReference type="GO" id="GO:0016810">
    <property type="term" value="F:hydrolase activity, acting on carbon-nitrogen (but not peptide) bonds"/>
    <property type="evidence" value="ECO:0007669"/>
    <property type="project" value="InterPro"/>
</dbReference>
<accession>I1X5I4</accession>
<protein>
    <submittedName>
        <fullName evidence="4">Polysaccharide deacetylase</fullName>
        <ecNumber evidence="4">3.-.-.-</ecNumber>
    </submittedName>
</protein>
<dbReference type="InterPro" id="IPR011330">
    <property type="entry name" value="Glyco_hydro/deAcase_b/a-brl"/>
</dbReference>
<name>I1X5I4_9BACT</name>
<gene>
    <name evidence="4" type="ORF">ws198A12_0007</name>
</gene>
<evidence type="ECO:0000259" key="3">
    <source>
        <dbReference type="PROSITE" id="PS51677"/>
    </source>
</evidence>
<dbReference type="PROSITE" id="PS51677">
    <property type="entry name" value="NODB"/>
    <property type="match status" value="1"/>
</dbReference>
<dbReference type="EMBL" id="JQ256790">
    <property type="protein sequence ID" value="AFI78759.1"/>
    <property type="molecule type" value="Genomic_DNA"/>
</dbReference>
<dbReference type="SUPFAM" id="SSF88713">
    <property type="entry name" value="Glycoside hydrolase/deacetylase"/>
    <property type="match status" value="1"/>
</dbReference>
<dbReference type="Pfam" id="PF01522">
    <property type="entry name" value="Polysacc_deac_1"/>
    <property type="match status" value="2"/>
</dbReference>
<evidence type="ECO:0000256" key="2">
    <source>
        <dbReference type="ARBA" id="ARBA00022729"/>
    </source>
</evidence>
<dbReference type="InterPro" id="IPR051398">
    <property type="entry name" value="Polysacch_Deacetylase"/>
</dbReference>
<dbReference type="Gene3D" id="3.20.20.370">
    <property type="entry name" value="Glycoside hydrolase/deacetylase"/>
    <property type="match status" value="1"/>
</dbReference>
<dbReference type="PANTHER" id="PTHR34216">
    <property type="match status" value="1"/>
</dbReference>